<evidence type="ECO:0000256" key="11">
    <source>
        <dbReference type="ARBA" id="ARBA00023179"/>
    </source>
</evidence>
<evidence type="ECO:0000256" key="5">
    <source>
        <dbReference type="ARBA" id="ARBA00022741"/>
    </source>
</evidence>
<dbReference type="GO" id="GO:0030016">
    <property type="term" value="C:myofibril"/>
    <property type="evidence" value="ECO:0007669"/>
    <property type="project" value="UniProtKB-SubCell"/>
</dbReference>
<dbReference type="PROSITE" id="PS51456">
    <property type="entry name" value="MYOSIN_MOTOR"/>
    <property type="match status" value="1"/>
</dbReference>
<dbReference type="PRINTS" id="PR00193">
    <property type="entry name" value="MYOSINHEAVY"/>
</dbReference>
<dbReference type="InterPro" id="IPR036961">
    <property type="entry name" value="Kinesin_motor_dom_sf"/>
</dbReference>
<evidence type="ECO:0000256" key="3">
    <source>
        <dbReference type="ARBA" id="ARBA00022433"/>
    </source>
</evidence>
<evidence type="ECO:0000256" key="9">
    <source>
        <dbReference type="ARBA" id="ARBA00023123"/>
    </source>
</evidence>
<dbReference type="GO" id="GO:0016460">
    <property type="term" value="C:myosin II complex"/>
    <property type="evidence" value="ECO:0007669"/>
    <property type="project" value="TreeGrafter"/>
</dbReference>
<reference evidence="22" key="1">
    <citation type="submission" date="2017-12" db="EMBL/GenBank/DDBJ databases">
        <title>High-resolution comparative analysis of great ape genomes.</title>
        <authorList>
            <person name="Pollen A."/>
            <person name="Hastie A."/>
            <person name="Hormozdiari F."/>
            <person name="Dougherty M."/>
            <person name="Liu R."/>
            <person name="Chaisson M."/>
            <person name="Hoppe E."/>
            <person name="Hill C."/>
            <person name="Pang A."/>
            <person name="Hillier L."/>
            <person name="Baker C."/>
            <person name="Armstrong J."/>
            <person name="Shendure J."/>
            <person name="Paten B."/>
            <person name="Wilson R."/>
            <person name="Chao H."/>
            <person name="Schneider V."/>
            <person name="Ventura M."/>
            <person name="Kronenberg Z."/>
            <person name="Murali S."/>
            <person name="Gordon D."/>
            <person name="Cantsilieris S."/>
            <person name="Munson K."/>
            <person name="Nelson B."/>
            <person name="Raja A."/>
            <person name="Underwood J."/>
            <person name="Diekhans M."/>
            <person name="Fiddes I."/>
            <person name="Haussler D."/>
            <person name="Eichler E."/>
        </authorList>
    </citation>
    <scope>NUCLEOTIDE SEQUENCE [LARGE SCALE GENOMIC DNA]</scope>
    <source>
        <strain evidence="22">Susie</strain>
    </source>
</reference>
<dbReference type="Pfam" id="PF00063">
    <property type="entry name" value="Myosin_head"/>
    <property type="match status" value="2"/>
</dbReference>
<dbReference type="FunFam" id="1.20.5.370:FF:000002">
    <property type="entry name" value="Myosin heavy chain"/>
    <property type="match status" value="1"/>
</dbReference>
<evidence type="ECO:0000256" key="14">
    <source>
        <dbReference type="ARBA" id="ARBA00038612"/>
    </source>
</evidence>
<evidence type="ECO:0000256" key="19">
    <source>
        <dbReference type="SAM" id="MobiDB-lite"/>
    </source>
</evidence>
<evidence type="ECO:0000256" key="2">
    <source>
        <dbReference type="ARBA" id="ARBA00008314"/>
    </source>
</evidence>
<keyword evidence="6 18" id="KW-0067">ATP-binding</keyword>
<evidence type="ECO:0000256" key="17">
    <source>
        <dbReference type="ARBA" id="ARBA00041439"/>
    </source>
</evidence>
<evidence type="ECO:0000256" key="12">
    <source>
        <dbReference type="ARBA" id="ARBA00023203"/>
    </source>
</evidence>
<accession>A0A2J8TRQ7</accession>
<dbReference type="Gene3D" id="1.20.5.340">
    <property type="match status" value="3"/>
</dbReference>
<dbReference type="InterPro" id="IPR004009">
    <property type="entry name" value="SH3_Myosin"/>
</dbReference>
<dbReference type="Gene3D" id="1.20.120.720">
    <property type="entry name" value="Myosin VI head, motor domain, U50 subdomain"/>
    <property type="match status" value="1"/>
</dbReference>
<dbReference type="CDD" id="cd01377">
    <property type="entry name" value="MYSc_class_II"/>
    <property type="match status" value="1"/>
</dbReference>
<evidence type="ECO:0000256" key="10">
    <source>
        <dbReference type="ARBA" id="ARBA00023175"/>
    </source>
</evidence>
<feature type="domain" description="Myosin motor" evidence="20">
    <location>
        <begin position="85"/>
        <end position="747"/>
    </location>
</feature>
<comment type="similarity">
    <text evidence="2 18">Belongs to the TRAFAC class myosin-kinesin ATPase superfamily. Myosin family.</text>
</comment>
<dbReference type="GO" id="GO:0005524">
    <property type="term" value="F:ATP binding"/>
    <property type="evidence" value="ECO:0007669"/>
    <property type="project" value="UniProtKB-UniRule"/>
</dbReference>
<dbReference type="FunFam" id="1.20.5.370:FF:000007">
    <property type="entry name" value="Myosin heavy chain"/>
    <property type="match status" value="1"/>
</dbReference>
<dbReference type="FunFam" id="1.20.5.340:FF:000003">
    <property type="entry name" value="Myosin heavy chain"/>
    <property type="match status" value="1"/>
</dbReference>
<dbReference type="FunFam" id="1.20.5.370:FF:000003">
    <property type="entry name" value="Myosin heavy chain"/>
    <property type="match status" value="1"/>
</dbReference>
<dbReference type="SUPFAM" id="SSF52540">
    <property type="entry name" value="P-loop containing nucleoside triphosphate hydrolases"/>
    <property type="match status" value="1"/>
</dbReference>
<dbReference type="FunFam" id="2.30.30.360:FF:000001">
    <property type="entry name" value="Myosin heavy chain"/>
    <property type="match status" value="1"/>
</dbReference>
<dbReference type="PROSITE" id="PS50096">
    <property type="entry name" value="IQ"/>
    <property type="match status" value="1"/>
</dbReference>
<dbReference type="GO" id="GO:0051015">
    <property type="term" value="F:actin filament binding"/>
    <property type="evidence" value="ECO:0007669"/>
    <property type="project" value="InterPro"/>
</dbReference>
<dbReference type="GO" id="GO:0000146">
    <property type="term" value="F:microfilament motor activity"/>
    <property type="evidence" value="ECO:0007669"/>
    <property type="project" value="TreeGrafter"/>
</dbReference>
<feature type="region of interest" description="Disordered" evidence="19">
    <location>
        <begin position="1424"/>
        <end position="1445"/>
    </location>
</feature>
<dbReference type="Gene3D" id="6.10.250.2420">
    <property type="match status" value="1"/>
</dbReference>
<feature type="domain" description="Myosin N-terminal SH3-like" evidence="21">
    <location>
        <begin position="32"/>
        <end position="81"/>
    </location>
</feature>
<dbReference type="FunFam" id="1.20.5.4820:FF:000001">
    <property type="entry name" value="Myosin heavy chain"/>
    <property type="match status" value="1"/>
</dbReference>
<evidence type="ECO:0000256" key="4">
    <source>
        <dbReference type="ARBA" id="ARBA00022490"/>
    </source>
</evidence>
<name>A0A2J8TRQ7_PONAB</name>
<evidence type="ECO:0000256" key="8">
    <source>
        <dbReference type="ARBA" id="ARBA00023054"/>
    </source>
</evidence>
<dbReference type="PROSITE" id="PS51844">
    <property type="entry name" value="SH3_LIKE"/>
    <property type="match status" value="1"/>
</dbReference>
<dbReference type="InterPro" id="IPR014751">
    <property type="entry name" value="XRCC4-like_C"/>
</dbReference>
<dbReference type="Gene3D" id="1.20.58.530">
    <property type="match status" value="1"/>
</dbReference>
<dbReference type="Gene3D" id="1.20.5.370">
    <property type="match status" value="4"/>
</dbReference>
<dbReference type="FunFam" id="1.20.5.370:FF:000008">
    <property type="entry name" value="Myosin heavy chain"/>
    <property type="match status" value="1"/>
</dbReference>
<organism evidence="22">
    <name type="scientific">Pongo abelii</name>
    <name type="common">Sumatran orangutan</name>
    <name type="synonym">Pongo pygmaeus abelii</name>
    <dbReference type="NCBI Taxonomy" id="9601"/>
    <lineage>
        <taxon>Eukaryota</taxon>
        <taxon>Metazoa</taxon>
        <taxon>Chordata</taxon>
        <taxon>Craniata</taxon>
        <taxon>Vertebrata</taxon>
        <taxon>Euteleostomi</taxon>
        <taxon>Mammalia</taxon>
        <taxon>Eutheria</taxon>
        <taxon>Euarchontoglires</taxon>
        <taxon>Primates</taxon>
        <taxon>Haplorrhini</taxon>
        <taxon>Catarrhini</taxon>
        <taxon>Hominidae</taxon>
        <taxon>Pongo</taxon>
    </lineage>
</organism>
<dbReference type="EMBL" id="NDHI03003485">
    <property type="protein sequence ID" value="PNJ35702.1"/>
    <property type="molecule type" value="Genomic_DNA"/>
</dbReference>
<evidence type="ECO:0000313" key="22">
    <source>
        <dbReference type="EMBL" id="PNJ35702.1"/>
    </source>
</evidence>
<evidence type="ECO:0000256" key="13">
    <source>
        <dbReference type="ARBA" id="ARBA00037488"/>
    </source>
</evidence>
<keyword evidence="9 18" id="KW-0518">Myosin</keyword>
<dbReference type="FunFam" id="1.20.120.720:FF:000001">
    <property type="entry name" value="Myosin heavy chain, muscle"/>
    <property type="match status" value="1"/>
</dbReference>
<gene>
    <name evidence="22" type="ORF">CR201_G0032685</name>
</gene>
<keyword evidence="12 18" id="KW-0009">Actin-binding</keyword>
<dbReference type="FunFam" id="1.20.58.530:FF:000001">
    <property type="entry name" value="Myosin heavy chain"/>
    <property type="match status" value="1"/>
</dbReference>
<evidence type="ECO:0000256" key="6">
    <source>
        <dbReference type="ARBA" id="ARBA00022840"/>
    </source>
</evidence>
<dbReference type="PANTHER" id="PTHR45615:SF69">
    <property type="entry name" value="MYOSIN-6"/>
    <property type="match status" value="1"/>
</dbReference>
<dbReference type="FunFam" id="1.20.5.340:FF:000004">
    <property type="entry name" value="Myosin heavy chain"/>
    <property type="match status" value="1"/>
</dbReference>
<protein>
    <recommendedName>
        <fullName evidence="15">Myosin-6</fullName>
    </recommendedName>
    <alternativeName>
        <fullName evidence="17">Myosin heavy chain 6</fullName>
    </alternativeName>
    <alternativeName>
        <fullName evidence="16">Myosin heavy chain, cardiac muscle alpha isoform</fullName>
    </alternativeName>
</protein>
<dbReference type="Pfam" id="PF02736">
    <property type="entry name" value="Myosin_N"/>
    <property type="match status" value="1"/>
</dbReference>
<dbReference type="GO" id="GO:0032982">
    <property type="term" value="C:myosin filament"/>
    <property type="evidence" value="ECO:0007669"/>
    <property type="project" value="UniProtKB-KW"/>
</dbReference>
<dbReference type="InterPro" id="IPR002928">
    <property type="entry name" value="Myosin_tail"/>
</dbReference>
<feature type="binding site" evidence="18">
    <location>
        <begin position="178"/>
        <end position="185"/>
    </location>
    <ligand>
        <name>ATP</name>
        <dbReference type="ChEBI" id="CHEBI:30616"/>
    </ligand>
</feature>
<evidence type="ECO:0000256" key="1">
    <source>
        <dbReference type="ARBA" id="ARBA00004657"/>
    </source>
</evidence>
<dbReference type="FunFam" id="1.20.5.340:FF:000002">
    <property type="entry name" value="Myosin heavy chain"/>
    <property type="match status" value="1"/>
</dbReference>
<keyword evidence="5 18" id="KW-0547">Nucleotide-binding</keyword>
<keyword evidence="4" id="KW-0963">Cytoplasm</keyword>
<comment type="function">
    <text evidence="13">Muscle contraction.</text>
</comment>
<comment type="subunit">
    <text evidence="14">Muscle myosin is a hexameric protein that consists of 2 heavy chain subunits (MHC), 2 alkali light chain subunits (MLC) and 2 regulatory light chain subunits (MLC-2).</text>
</comment>
<dbReference type="InterPro" id="IPR008989">
    <property type="entry name" value="Myosin_S1_N"/>
</dbReference>
<dbReference type="Pfam" id="PF01576">
    <property type="entry name" value="Myosin_tail_1"/>
    <property type="match status" value="1"/>
</dbReference>
<dbReference type="FunFam" id="1.20.5.370:FF:000001">
    <property type="entry name" value="Myosin heavy chain"/>
    <property type="match status" value="1"/>
</dbReference>
<keyword evidence="11" id="KW-0514">Muscle protein</keyword>
<evidence type="ECO:0000256" key="18">
    <source>
        <dbReference type="PROSITE-ProRule" id="PRU00782"/>
    </source>
</evidence>
<dbReference type="FunFam" id="1.20.5.340:FF:000013">
    <property type="entry name" value="Myosin heavy chain"/>
    <property type="match status" value="1"/>
</dbReference>
<evidence type="ECO:0000256" key="7">
    <source>
        <dbReference type="ARBA" id="ARBA00022860"/>
    </source>
</evidence>
<dbReference type="PANTHER" id="PTHR45615">
    <property type="entry name" value="MYOSIN HEAVY CHAIN, NON-MUSCLE"/>
    <property type="match status" value="1"/>
</dbReference>
<feature type="region of interest" description="Actin-binding" evidence="18">
    <location>
        <begin position="624"/>
        <end position="646"/>
    </location>
</feature>
<keyword evidence="3" id="KW-0787">Thick filament</keyword>
<comment type="subcellular location">
    <subcellularLocation>
        <location evidence="1">Cytoplasm</location>
        <location evidence="1">Myofibril</location>
    </subcellularLocation>
</comment>
<feature type="compositionally biased region" description="Basic and acidic residues" evidence="19">
    <location>
        <begin position="1762"/>
        <end position="1776"/>
    </location>
</feature>
<evidence type="ECO:0000259" key="20">
    <source>
        <dbReference type="PROSITE" id="PS51456"/>
    </source>
</evidence>
<dbReference type="Gene3D" id="2.30.30.360">
    <property type="entry name" value="Myosin S1 fragment, N-terminal"/>
    <property type="match status" value="1"/>
</dbReference>
<keyword evidence="8" id="KW-0175">Coiled coil</keyword>
<dbReference type="Gene3D" id="1.20.5.4820">
    <property type="match status" value="1"/>
</dbReference>
<comment type="caution">
    <text evidence="22">The sequence shown here is derived from an EMBL/GenBank/DDBJ whole genome shotgun (WGS) entry which is preliminary data.</text>
</comment>
<dbReference type="GO" id="GO:0005516">
    <property type="term" value="F:calmodulin binding"/>
    <property type="evidence" value="ECO:0007669"/>
    <property type="project" value="UniProtKB-KW"/>
</dbReference>
<dbReference type="SMART" id="SM00242">
    <property type="entry name" value="MYSc"/>
    <property type="match status" value="1"/>
</dbReference>
<keyword evidence="10 18" id="KW-0505">Motor protein</keyword>
<proteinExistence type="inferred from homology"/>
<dbReference type="FunFam" id="3.40.850.10:FF:000024">
    <property type="entry name" value="Myosin heavy chain, isoform J"/>
    <property type="match status" value="1"/>
</dbReference>
<dbReference type="Gene3D" id="3.40.850.10">
    <property type="entry name" value="Kinesin motor domain"/>
    <property type="match status" value="2"/>
</dbReference>
<feature type="region of interest" description="Disordered" evidence="19">
    <location>
        <begin position="1745"/>
        <end position="1776"/>
    </location>
</feature>
<feature type="region of interest" description="Disordered" evidence="19">
    <location>
        <begin position="594"/>
        <end position="614"/>
    </location>
</feature>
<dbReference type="InterPro" id="IPR001609">
    <property type="entry name" value="Myosin_head_motor_dom-like"/>
</dbReference>
<evidence type="ECO:0000256" key="15">
    <source>
        <dbReference type="ARBA" id="ARBA00039814"/>
    </source>
</evidence>
<dbReference type="SUPFAM" id="SSF90257">
    <property type="entry name" value="Myosin rod fragments"/>
    <property type="match status" value="4"/>
</dbReference>
<sequence>MTDAQMADFGAAAQYLRKSEKERLEAQTRPFDIRIECFVPDDKEEFVKAKILSREGGKVIAETENGKTVTVKEDQVLQQNPPKFDKIEDMAMLTFLHEPAVLFNLKERYAAWMIYTYSGLFCVTVNPYKWLPVYNAEVVAAYRGKKRSEAPPHIFSISDNAYQYMLTDRENQSILITGESGAGKTVNTKRVIQYFASIAAIGDRGKKDNANANKGTLEDQIIQANPALEAFGNAKTVRNDNSSRFGKFIRIHFGATGKLASADIETYMLLITNNPYDYAFVSQGEVSVASIDDSEELMATDSAFDVLGFTSEEKVGVYKLTGAIMHYGNMKFKQKQREEQAEPDGTEDADKSAYLMGLNSADLLKGLCHPRVKVGNEYVTKGQSVQQVYYSIGALAKAVYEKMFNWMVTRINATLETKQPRQYFIGVLDIAGFEIFDFNSFEQLCINFTNEKLQQFFNHHMFVLEQEEYKKEGIEWTFIDFGMDLQACIDLIEKPMGIMSILEEECMFPKATDMTFKAKLYDNHLGKSNNFQKPRNIKGKQEAHFSLIHYAGTVDYNILGWLEKNKDPLNETVVALYQKSSLKLMATLFSSYASADTGDSGKSKGGKKKGSSFQTVSALHRENLNKLMTNLRTTHPHFVRCIIPNERKAPGVMDNPLVMHQLRCNGVLEGIRICRKGFPNRILYGDFRQRYRILNPAAIPEGQFIDSRKGTEKLLSSLDIDHNQYKFGHTKVFFKAGLLGLLEEMRDERLSRIITRMQAQARGQLMRIEFKKIVERRDALLVIQWNIRAFMGVKNWPWMKLYFKIKPLLKSAETEKEMATMKEEFGRIKETLEKSEARRKELEEKMVSLLQEKNDLQLQVQAEQDNLNDAEERCDQLIKNKIQLEAKVKEMNERLEDEEEMNAELTAKKRKLEDECSELKKDIDDLELTLAKVEKEKHATENKVKNLTEEMAGLDEIIAKLTKEKKALQEAHQQALDDLQVEEDKVNSLSKSKVKLEQQVDDLEGSLEQEKKVRMDLERAKRKLEGDLKLTQESIMDLENDKLQLEEKLKKKEFDINQQNSKIEDEQALALQLQKKLKENQANLEKVSRTLEDQANEYRVKLEEAQRSLNDFTTQRAKLQTENGELARQLEEKEALISQLTRGKLSYTQQMEDLKRQLEEEGKAKNALAHALQSARHDCDLLREQYEEEAEAKAELQRVLSKANSEVAQWRTKYETDAIQRTEELEEAKKKLAQRLQDAEEAVEAVNAKCSSLEKTKHRLQNEIEDLMVDVERSNAAAAALDKKQRNFDKILAEWKQKYEESQSELESSQKEARCLSTELFKLKNAYEESLEHLETFKRENKNLQEEISDLTEQLGEGGKNVHELEKVRKQLEVEKLELQSALEEAEASLEHEEGKILRAQLEFNQIKAEIERKLAEKDEEMEQAKRNHQRVVDSLQTSLDAETRSRNEALRVKKKMEGDLNEMEIQLSHANRMAAEAQKQVKSLQSLLKDTQIQLDDAVRANDDLKENIAIVERRNNLLQAELEELRAVVEQTERSRKLAEQELIETSERVQLLHSQNTSLINQKKKMESDLTQLQSEMEEAVQECRNAEEKAKKAITDAAMMAEELKKEQDTSAHLERMKKNMEQTIKDLQHRLDEAEQIALKGGKKQLQKLEARVRELENELEAEQKRNAESVKGMRKSERRIKELTYQTEEDKKNLLRLQDLVDKLQLKVKAYKRQAEEAEEQANTNLSKFRKVQHELDEAEERADIAESQVNKLRAKSRDIGAKQKMHDEE</sequence>
<keyword evidence="7" id="KW-0112">Calmodulin-binding</keyword>
<dbReference type="InterPro" id="IPR027417">
    <property type="entry name" value="P-loop_NTPase"/>
</dbReference>
<evidence type="ECO:0000259" key="21">
    <source>
        <dbReference type="PROSITE" id="PS51844"/>
    </source>
</evidence>
<evidence type="ECO:0000256" key="16">
    <source>
        <dbReference type="ARBA" id="ARBA00041383"/>
    </source>
</evidence>